<dbReference type="InterPro" id="IPR003265">
    <property type="entry name" value="HhH-GPD_domain"/>
</dbReference>
<dbReference type="InterPro" id="IPR045138">
    <property type="entry name" value="MeCP2/MBD4"/>
</dbReference>
<gene>
    <name evidence="5" type="ORF">OHC33_007242</name>
</gene>
<dbReference type="GO" id="GO:0003677">
    <property type="term" value="F:DNA binding"/>
    <property type="evidence" value="ECO:0007669"/>
    <property type="project" value="InterPro"/>
</dbReference>
<dbReference type="InterPro" id="IPR011257">
    <property type="entry name" value="DNA_glycosylase"/>
</dbReference>
<dbReference type="GO" id="GO:0006285">
    <property type="term" value="P:base-excision repair, AP site formation"/>
    <property type="evidence" value="ECO:0007669"/>
    <property type="project" value="UniProtKB-ARBA"/>
</dbReference>
<evidence type="ECO:0000313" key="6">
    <source>
        <dbReference type="Proteomes" id="UP001316803"/>
    </source>
</evidence>
<comment type="caution">
    <text evidence="5">The sequence shown here is derived from an EMBL/GenBank/DDBJ whole genome shotgun (WGS) entry which is preliminary data.</text>
</comment>
<keyword evidence="6" id="KW-1185">Reference proteome</keyword>
<sequence>MEIATATSAQAALLMRTWSPPISPDLDDVPVIATDDRGMITDTTQSPSPAKKDDLKPAKRKRRTLQYVSRHFSQPQMAVKDEQGERKRKRRKVDNNKEDKHASKSDRETAENDPTVECNPAKEGAQVVAGTTNGNRRKRKAHVVADAEKPIEANEVQSNQGITQESVLAPWQQVLAAPAEQQQKTFSRIFYGLNVDELSSDSDLTDVPDDIGPDPFSRPPAAKSQRKKRTSLRKVKLEDAELVAVKEETPKAKSKPKNGLTKSPYFPHPHKPRPHFLSTLPFPPLHLERFGLMQERLCHDPFRLLLATIFLNKTPGSRAMPIFFKLMEKYPTPEALSKAEQSDVTDIIRELGFQNQRARKCIAMAKGWVEDPPIKGRRRRKPDYPKKGNGKDIKADEVVDDADERVGWEISHLPGLGPYSHDSWRMFCRDELRSLASAYNGEDAEAEGDLPFEPEWKRVLPMDKELRAWMTWMWMKEGWIWNKETGERTKASDELMELAKGKGNVVLESDNSTLLVKSLHEDQPSPMKLSSPEKKDVRVEAPAGDFMPGSAKRASG</sequence>
<evidence type="ECO:0000259" key="4">
    <source>
        <dbReference type="Pfam" id="PF00730"/>
    </source>
</evidence>
<reference evidence="5 6" key="1">
    <citation type="submission" date="2022-12" db="EMBL/GenBank/DDBJ databases">
        <title>Genomic features and morphological characterization of a novel Knufia sp. strain isolated from spacecraft assembly facility.</title>
        <authorList>
            <person name="Teixeira M."/>
            <person name="Chander A.M."/>
            <person name="Stajich J.E."/>
            <person name="Venkateswaran K."/>
        </authorList>
    </citation>
    <scope>NUCLEOTIDE SEQUENCE [LARGE SCALE GENOMIC DNA]</scope>
    <source>
        <strain evidence="5 6">FJI-L2-BK-P2</strain>
    </source>
</reference>
<feature type="region of interest" description="Disordered" evidence="3">
    <location>
        <begin position="373"/>
        <end position="392"/>
    </location>
</feature>
<comment type="subcellular location">
    <subcellularLocation>
        <location evidence="1">Nucleus</location>
    </subcellularLocation>
</comment>
<dbReference type="PANTHER" id="PTHR15074:SF0">
    <property type="entry name" value="METHYL-CPG-BINDING DOMAIN PROTEIN 4-LIKE PROTEIN"/>
    <property type="match status" value="1"/>
</dbReference>
<dbReference type="EMBL" id="JAKLMC020000019">
    <property type="protein sequence ID" value="KAK5951564.1"/>
    <property type="molecule type" value="Genomic_DNA"/>
</dbReference>
<dbReference type="SUPFAM" id="SSF48150">
    <property type="entry name" value="DNA-glycosylase"/>
    <property type="match status" value="1"/>
</dbReference>
<accession>A0AAN8EBL9</accession>
<feature type="domain" description="HhH-GPD" evidence="4">
    <location>
        <begin position="307"/>
        <end position="383"/>
    </location>
</feature>
<proteinExistence type="predicted"/>
<evidence type="ECO:0000256" key="3">
    <source>
        <dbReference type="SAM" id="MobiDB-lite"/>
    </source>
</evidence>
<evidence type="ECO:0000256" key="1">
    <source>
        <dbReference type="ARBA" id="ARBA00004123"/>
    </source>
</evidence>
<dbReference type="Gene3D" id="1.10.340.30">
    <property type="entry name" value="Hypothetical protein, domain 2"/>
    <property type="match status" value="1"/>
</dbReference>
<feature type="compositionally biased region" description="Basic and acidic residues" evidence="3">
    <location>
        <begin position="93"/>
        <end position="110"/>
    </location>
</feature>
<feature type="compositionally biased region" description="Basic and acidic residues" evidence="3">
    <location>
        <begin position="382"/>
        <end position="392"/>
    </location>
</feature>
<dbReference type="Proteomes" id="UP001316803">
    <property type="component" value="Unassembled WGS sequence"/>
</dbReference>
<dbReference type="GO" id="GO:0003824">
    <property type="term" value="F:catalytic activity"/>
    <property type="evidence" value="ECO:0007669"/>
    <property type="project" value="InterPro"/>
</dbReference>
<dbReference type="AlphaFoldDB" id="A0AAN8EBL9"/>
<feature type="region of interest" description="Disordered" evidence="3">
    <location>
        <begin position="16"/>
        <end position="122"/>
    </location>
</feature>
<feature type="region of interest" description="Disordered" evidence="3">
    <location>
        <begin position="518"/>
        <end position="556"/>
    </location>
</feature>
<dbReference type="Pfam" id="PF00730">
    <property type="entry name" value="HhH-GPD"/>
    <property type="match status" value="1"/>
</dbReference>
<evidence type="ECO:0000313" key="5">
    <source>
        <dbReference type="EMBL" id="KAK5951564.1"/>
    </source>
</evidence>
<feature type="region of interest" description="Disordered" evidence="3">
    <location>
        <begin position="204"/>
        <end position="233"/>
    </location>
</feature>
<protein>
    <recommendedName>
        <fullName evidence="4">HhH-GPD domain-containing protein</fullName>
    </recommendedName>
</protein>
<feature type="compositionally biased region" description="Basic residues" evidence="3">
    <location>
        <begin position="224"/>
        <end position="233"/>
    </location>
</feature>
<evidence type="ECO:0000256" key="2">
    <source>
        <dbReference type="ARBA" id="ARBA00023242"/>
    </source>
</evidence>
<organism evidence="5 6">
    <name type="scientific">Knufia fluminis</name>
    <dbReference type="NCBI Taxonomy" id="191047"/>
    <lineage>
        <taxon>Eukaryota</taxon>
        <taxon>Fungi</taxon>
        <taxon>Dikarya</taxon>
        <taxon>Ascomycota</taxon>
        <taxon>Pezizomycotina</taxon>
        <taxon>Eurotiomycetes</taxon>
        <taxon>Chaetothyriomycetidae</taxon>
        <taxon>Chaetothyriales</taxon>
        <taxon>Trichomeriaceae</taxon>
        <taxon>Knufia</taxon>
    </lineage>
</organism>
<dbReference type="PANTHER" id="PTHR15074">
    <property type="entry name" value="METHYL-CPG-BINDING PROTEIN"/>
    <property type="match status" value="1"/>
</dbReference>
<keyword evidence="2" id="KW-0539">Nucleus</keyword>
<dbReference type="GO" id="GO:0005634">
    <property type="term" value="C:nucleus"/>
    <property type="evidence" value="ECO:0007669"/>
    <property type="project" value="UniProtKB-SubCell"/>
</dbReference>
<name>A0AAN8EBL9_9EURO</name>